<evidence type="ECO:0000256" key="1">
    <source>
        <dbReference type="SAM" id="MobiDB-lite"/>
    </source>
</evidence>
<dbReference type="Pfam" id="PF04127">
    <property type="entry name" value="DFP"/>
    <property type="match status" value="1"/>
</dbReference>
<dbReference type="SUPFAM" id="SSF52507">
    <property type="entry name" value="Homo-oligomeric flavin-containing Cys decarboxylases, HFCD"/>
    <property type="match status" value="1"/>
</dbReference>
<organism evidence="4 5">
    <name type="scientific">Rubrobacter marinus</name>
    <dbReference type="NCBI Taxonomy" id="2653852"/>
    <lineage>
        <taxon>Bacteria</taxon>
        <taxon>Bacillati</taxon>
        <taxon>Actinomycetota</taxon>
        <taxon>Rubrobacteria</taxon>
        <taxon>Rubrobacterales</taxon>
        <taxon>Rubrobacteraceae</taxon>
        <taxon>Rubrobacter</taxon>
    </lineage>
</organism>
<evidence type="ECO:0000259" key="2">
    <source>
        <dbReference type="Pfam" id="PF02441"/>
    </source>
</evidence>
<sequence>MILLVVGPGPGSLRAPEVARELSSAGHEVEVFLEPRARLFAGPAAFATVARVVGVPTAAPEAAVFAPATAATLARLARAWGRGLPFDVAAGVPRWSRPSSTRPPPRTPPCGRTWRCWRRTASASSAAPAGRWPRPWGGRRPAERDGRAALRHAGLDHGRGTREPIDRVRVVSNRSSGKMGRAVAREAWRRGAGVTVVAANVEGAEPGSPGSRSRPTRSSRRRPCASRPRPMP</sequence>
<dbReference type="InterPro" id="IPR007085">
    <property type="entry name" value="DNA/pantothenate-metab_flavo_C"/>
</dbReference>
<feature type="compositionally biased region" description="Low complexity" evidence="1">
    <location>
        <begin position="122"/>
        <end position="139"/>
    </location>
</feature>
<accession>A0A6G8PXA4</accession>
<feature type="domain" description="Flavoprotein" evidence="2">
    <location>
        <begin position="2"/>
        <end position="84"/>
    </location>
</feature>
<feature type="region of interest" description="Disordered" evidence="1">
    <location>
        <begin position="122"/>
        <end position="146"/>
    </location>
</feature>
<dbReference type="Gene3D" id="3.40.50.10300">
    <property type="entry name" value="CoaB-like"/>
    <property type="match status" value="1"/>
</dbReference>
<dbReference type="KEGG" id="rmar:GBA65_10330"/>
<dbReference type="GO" id="GO:0015937">
    <property type="term" value="P:coenzyme A biosynthetic process"/>
    <property type="evidence" value="ECO:0007669"/>
    <property type="project" value="UniProtKB-ARBA"/>
</dbReference>
<reference evidence="4 5" key="1">
    <citation type="submission" date="2019-10" db="EMBL/GenBank/DDBJ databases">
        <title>Rubrobacter sp nov SCSIO 52915 isolated from a deep-sea sediment in the South China Sea.</title>
        <authorList>
            <person name="Chen R.W."/>
        </authorList>
    </citation>
    <scope>NUCLEOTIDE SEQUENCE [LARGE SCALE GENOMIC DNA]</scope>
    <source>
        <strain evidence="4 5">SCSIO 52915</strain>
    </source>
</reference>
<dbReference type="InterPro" id="IPR035929">
    <property type="entry name" value="CoaB-like_sf"/>
</dbReference>
<protein>
    <submittedName>
        <fullName evidence="4">Uncharacterized protein</fullName>
    </submittedName>
</protein>
<feature type="region of interest" description="Disordered" evidence="1">
    <location>
        <begin position="199"/>
        <end position="232"/>
    </location>
</feature>
<dbReference type="EMBL" id="CP045121">
    <property type="protein sequence ID" value="QIN78851.1"/>
    <property type="molecule type" value="Genomic_DNA"/>
</dbReference>
<dbReference type="Proteomes" id="UP000502706">
    <property type="component" value="Chromosome"/>
</dbReference>
<name>A0A6G8PXA4_9ACTN</name>
<evidence type="ECO:0000313" key="4">
    <source>
        <dbReference type="EMBL" id="QIN78851.1"/>
    </source>
</evidence>
<evidence type="ECO:0000259" key="3">
    <source>
        <dbReference type="Pfam" id="PF04127"/>
    </source>
</evidence>
<dbReference type="AlphaFoldDB" id="A0A6G8PXA4"/>
<evidence type="ECO:0000313" key="5">
    <source>
        <dbReference type="Proteomes" id="UP000502706"/>
    </source>
</evidence>
<dbReference type="Pfam" id="PF02441">
    <property type="entry name" value="Flavoprotein"/>
    <property type="match status" value="1"/>
</dbReference>
<dbReference type="GO" id="GO:0003824">
    <property type="term" value="F:catalytic activity"/>
    <property type="evidence" value="ECO:0007669"/>
    <property type="project" value="InterPro"/>
</dbReference>
<dbReference type="SUPFAM" id="SSF102645">
    <property type="entry name" value="CoaB-like"/>
    <property type="match status" value="1"/>
</dbReference>
<gene>
    <name evidence="4" type="ORF">GBA65_10330</name>
</gene>
<feature type="domain" description="DNA/pantothenate metabolism flavoprotein C-terminal" evidence="3">
    <location>
        <begin position="160"/>
        <end position="205"/>
    </location>
</feature>
<proteinExistence type="predicted"/>
<dbReference type="InterPro" id="IPR003382">
    <property type="entry name" value="Flavoprotein"/>
</dbReference>
<keyword evidence="5" id="KW-1185">Reference proteome</keyword>
<feature type="compositionally biased region" description="Basic residues" evidence="1">
    <location>
        <begin position="214"/>
        <end position="224"/>
    </location>
</feature>
<dbReference type="InterPro" id="IPR036551">
    <property type="entry name" value="Flavin_trans-like"/>
</dbReference>